<comment type="catalytic activity">
    <reaction evidence="1 12">
        <text>Cleavage of hydrophobic, N-terminal signal or leader sequences from secreted and periplasmic proteins.</text>
        <dbReference type="EC" id="3.4.21.89"/>
    </reaction>
</comment>
<evidence type="ECO:0000256" key="12">
    <source>
        <dbReference type="RuleBase" id="RU003993"/>
    </source>
</evidence>
<dbReference type="InterPro" id="IPR019533">
    <property type="entry name" value="Peptidase_S26"/>
</dbReference>
<evidence type="ECO:0000313" key="16">
    <source>
        <dbReference type="Proteomes" id="UP000579136"/>
    </source>
</evidence>
<dbReference type="NCBIfam" id="TIGR02227">
    <property type="entry name" value="sigpep_I_bact"/>
    <property type="match status" value="1"/>
</dbReference>
<dbReference type="FunFam" id="2.10.109.10:FF:000008">
    <property type="entry name" value="Signal peptidase I"/>
    <property type="match status" value="1"/>
</dbReference>
<evidence type="ECO:0000256" key="10">
    <source>
        <dbReference type="ARBA" id="ARBA00023136"/>
    </source>
</evidence>
<evidence type="ECO:0000256" key="2">
    <source>
        <dbReference type="ARBA" id="ARBA00002312"/>
    </source>
</evidence>
<dbReference type="SUPFAM" id="SSF51306">
    <property type="entry name" value="LexA/Signal peptidase"/>
    <property type="match status" value="1"/>
</dbReference>
<dbReference type="InterPro" id="IPR019758">
    <property type="entry name" value="Pept_S26A_signal_pept_1_CS"/>
</dbReference>
<gene>
    <name evidence="15" type="ORF">HNQ45_000697</name>
</gene>
<dbReference type="GO" id="GO:0006465">
    <property type="term" value="P:signal peptide processing"/>
    <property type="evidence" value="ECO:0007669"/>
    <property type="project" value="InterPro"/>
</dbReference>
<keyword evidence="8 12" id="KW-0378">Hydrolase</keyword>
<dbReference type="Proteomes" id="UP000579136">
    <property type="component" value="Unassembled WGS sequence"/>
</dbReference>
<evidence type="ECO:0000256" key="3">
    <source>
        <dbReference type="ARBA" id="ARBA00004401"/>
    </source>
</evidence>
<evidence type="ECO:0000256" key="1">
    <source>
        <dbReference type="ARBA" id="ARBA00000677"/>
    </source>
</evidence>
<keyword evidence="9 12" id="KW-1133">Transmembrane helix</keyword>
<organism evidence="15 16">
    <name type="scientific">Nosocomiicoccus ampullae</name>
    <dbReference type="NCBI Taxonomy" id="489910"/>
    <lineage>
        <taxon>Bacteria</taxon>
        <taxon>Bacillati</taxon>
        <taxon>Bacillota</taxon>
        <taxon>Bacilli</taxon>
        <taxon>Bacillales</taxon>
        <taxon>Staphylococcaceae</taxon>
        <taxon>Nosocomiicoccus</taxon>
    </lineage>
</organism>
<feature type="active site" evidence="11">
    <location>
        <position position="36"/>
    </location>
</feature>
<name>A0A9Q2CYX7_9STAP</name>
<evidence type="ECO:0000256" key="8">
    <source>
        <dbReference type="ARBA" id="ARBA00022801"/>
    </source>
</evidence>
<dbReference type="PROSITE" id="PS00761">
    <property type="entry name" value="SPASE_I_3"/>
    <property type="match status" value="1"/>
</dbReference>
<feature type="domain" description="Peptidase S26" evidence="14">
    <location>
        <begin position="5"/>
        <end position="166"/>
    </location>
</feature>
<evidence type="ECO:0000256" key="13">
    <source>
        <dbReference type="RuleBase" id="RU362042"/>
    </source>
</evidence>
<dbReference type="GO" id="GO:0004252">
    <property type="term" value="F:serine-type endopeptidase activity"/>
    <property type="evidence" value="ECO:0007669"/>
    <property type="project" value="InterPro"/>
</dbReference>
<dbReference type="InterPro" id="IPR019757">
    <property type="entry name" value="Pept_S26A_signal_pept_1_Lys-AS"/>
</dbReference>
<dbReference type="PROSITE" id="PS00760">
    <property type="entry name" value="SPASE_I_2"/>
    <property type="match status" value="1"/>
</dbReference>
<protein>
    <recommendedName>
        <fullName evidence="12">Signal peptidase I</fullName>
        <ecNumber evidence="12">3.4.21.89</ecNumber>
    </recommendedName>
</protein>
<keyword evidence="16" id="KW-1185">Reference proteome</keyword>
<dbReference type="InterPro" id="IPR000223">
    <property type="entry name" value="Pept_S26A_signal_pept_1"/>
</dbReference>
<keyword evidence="10 12" id="KW-0472">Membrane</keyword>
<proteinExistence type="inferred from homology"/>
<keyword evidence="5" id="KW-1003">Cell membrane</keyword>
<comment type="caution">
    <text evidence="15">The sequence shown here is derived from an EMBL/GenBank/DDBJ whole genome shotgun (WGS) entry which is preliminary data.</text>
</comment>
<reference evidence="15 16" key="1">
    <citation type="submission" date="2020-08" db="EMBL/GenBank/DDBJ databases">
        <title>Genomic Encyclopedia of Type Strains, Phase IV (KMG-IV): sequencing the most valuable type-strain genomes for metagenomic binning, comparative biology and taxonomic classification.</title>
        <authorList>
            <person name="Goeker M."/>
        </authorList>
    </citation>
    <scope>NUCLEOTIDE SEQUENCE [LARGE SCALE GENOMIC DNA]</scope>
    <source>
        <strain evidence="15 16">DSM 19163</strain>
    </source>
</reference>
<dbReference type="EMBL" id="JACHHF010000003">
    <property type="protein sequence ID" value="MBB5175822.1"/>
    <property type="molecule type" value="Genomic_DNA"/>
</dbReference>
<dbReference type="GO" id="GO:0005886">
    <property type="term" value="C:plasma membrane"/>
    <property type="evidence" value="ECO:0007669"/>
    <property type="project" value="UniProtKB-SubCell"/>
</dbReference>
<dbReference type="Gene3D" id="2.10.109.10">
    <property type="entry name" value="Umud Fragment, subunit A"/>
    <property type="match status" value="1"/>
</dbReference>
<evidence type="ECO:0000256" key="5">
    <source>
        <dbReference type="ARBA" id="ARBA00022475"/>
    </source>
</evidence>
<dbReference type="PRINTS" id="PR00727">
    <property type="entry name" value="LEADERPTASE"/>
</dbReference>
<evidence type="ECO:0000256" key="11">
    <source>
        <dbReference type="PIRSR" id="PIRSR600223-1"/>
    </source>
</evidence>
<keyword evidence="6 12" id="KW-0645">Protease</keyword>
<evidence type="ECO:0000256" key="7">
    <source>
        <dbReference type="ARBA" id="ARBA00022692"/>
    </source>
</evidence>
<evidence type="ECO:0000256" key="9">
    <source>
        <dbReference type="ARBA" id="ARBA00022989"/>
    </source>
</evidence>
<comment type="function">
    <text evidence="2">Essential for cell viability.</text>
</comment>
<dbReference type="PROSITE" id="PS00501">
    <property type="entry name" value="SPASE_I_1"/>
    <property type="match status" value="1"/>
</dbReference>
<dbReference type="RefSeq" id="WP_183673464.1">
    <property type="nucleotide sequence ID" value="NZ_CBCRYX010000002.1"/>
</dbReference>
<dbReference type="EC" id="3.4.21.89" evidence="12"/>
<feature type="transmembrane region" description="Helical" evidence="12">
    <location>
        <begin position="12"/>
        <end position="32"/>
    </location>
</feature>
<sequence length="177" mass="20180">MLKEIKEWVITIVIALIVVFVVRTFLLTQFVVEGASMAPTFIDGDRVFVSKISYNLHDVDHGDVIVFDSNEGDAYIKRVVGVPGDYVEMKDKEVYVNGEHVDETYVSYKEDSYSDNFTLEDLGVDGEIPEGEYLVLGDNRPVSKDSRQFGLIEDEQIIGKVFIRFWPFSEITMNFSD</sequence>
<evidence type="ECO:0000259" key="14">
    <source>
        <dbReference type="Pfam" id="PF10502"/>
    </source>
</evidence>
<accession>A0A9Q2CYX7</accession>
<dbReference type="Pfam" id="PF10502">
    <property type="entry name" value="Peptidase_S26"/>
    <property type="match status" value="1"/>
</dbReference>
<dbReference type="PANTHER" id="PTHR43390:SF1">
    <property type="entry name" value="CHLOROPLAST PROCESSING PEPTIDASE"/>
    <property type="match status" value="1"/>
</dbReference>
<evidence type="ECO:0000256" key="6">
    <source>
        <dbReference type="ARBA" id="ARBA00022670"/>
    </source>
</evidence>
<feature type="active site" evidence="11">
    <location>
        <position position="77"/>
    </location>
</feature>
<dbReference type="InterPro" id="IPR019756">
    <property type="entry name" value="Pept_S26A_signal_pept_1_Ser-AS"/>
</dbReference>
<comment type="similarity">
    <text evidence="4 13">Belongs to the peptidase S26 family.</text>
</comment>
<comment type="subcellular location">
    <subcellularLocation>
        <location evidence="3">Cell membrane</location>
        <topology evidence="3">Single-pass type II membrane protein</topology>
    </subcellularLocation>
    <subcellularLocation>
        <location evidence="13">Membrane</location>
        <topology evidence="13">Single-pass type II membrane protein</topology>
    </subcellularLocation>
</comment>
<dbReference type="CDD" id="cd06530">
    <property type="entry name" value="S26_SPase_I"/>
    <property type="match status" value="1"/>
</dbReference>
<evidence type="ECO:0000256" key="4">
    <source>
        <dbReference type="ARBA" id="ARBA00009370"/>
    </source>
</evidence>
<dbReference type="GO" id="GO:0009003">
    <property type="term" value="F:signal peptidase activity"/>
    <property type="evidence" value="ECO:0007669"/>
    <property type="project" value="UniProtKB-EC"/>
</dbReference>
<dbReference type="InterPro" id="IPR036286">
    <property type="entry name" value="LexA/Signal_pep-like_sf"/>
</dbReference>
<dbReference type="AlphaFoldDB" id="A0A9Q2CYX7"/>
<keyword evidence="7 12" id="KW-0812">Transmembrane</keyword>
<evidence type="ECO:0000313" key="15">
    <source>
        <dbReference type="EMBL" id="MBB5175822.1"/>
    </source>
</evidence>
<dbReference type="PANTHER" id="PTHR43390">
    <property type="entry name" value="SIGNAL PEPTIDASE I"/>
    <property type="match status" value="1"/>
</dbReference>